<evidence type="ECO:0000313" key="3">
    <source>
        <dbReference type="Proteomes" id="UP000321230"/>
    </source>
</evidence>
<dbReference type="Pfam" id="PF13561">
    <property type="entry name" value="adh_short_C2"/>
    <property type="match status" value="1"/>
</dbReference>
<dbReference type="InterPro" id="IPR036291">
    <property type="entry name" value="NAD(P)-bd_dom_sf"/>
</dbReference>
<organism evidence="2 3">
    <name type="scientific">Gluconobacter wancherniae NBRC 103581</name>
    <dbReference type="NCBI Taxonomy" id="656744"/>
    <lineage>
        <taxon>Bacteria</taxon>
        <taxon>Pseudomonadati</taxon>
        <taxon>Pseudomonadota</taxon>
        <taxon>Alphaproteobacteria</taxon>
        <taxon>Acetobacterales</taxon>
        <taxon>Acetobacteraceae</taxon>
        <taxon>Gluconobacter</taxon>
    </lineage>
</organism>
<dbReference type="EMBL" id="BJUZ01000001">
    <property type="protein sequence ID" value="GEK93058.1"/>
    <property type="molecule type" value="Genomic_DNA"/>
</dbReference>
<accession>A0A511AXX1</accession>
<comment type="caution">
    <text evidence="2">The sequence shown here is derived from an EMBL/GenBank/DDBJ whole genome shotgun (WGS) entry which is preliminary data.</text>
</comment>
<evidence type="ECO:0000256" key="1">
    <source>
        <dbReference type="ARBA" id="ARBA00006484"/>
    </source>
</evidence>
<dbReference type="SUPFAM" id="SSF51735">
    <property type="entry name" value="NAD(P)-binding Rossmann-fold domains"/>
    <property type="match status" value="1"/>
</dbReference>
<protein>
    <submittedName>
        <fullName evidence="2">Uncharacterized protein</fullName>
    </submittedName>
</protein>
<sequence>MNCVQPGLIDTAQIRRLYPGDERRTFAEREIVLRDFGEPQDVANMVSFLASPRTHYITGAVIPAFMFDEYAMFADQAIAPARAVVKLPDGVR</sequence>
<gene>
    <name evidence="2" type="ORF">GWA01_08280</name>
</gene>
<dbReference type="AlphaFoldDB" id="A0A511AXX1"/>
<name>A0A511AXX1_9PROT</name>
<dbReference type="Gene3D" id="3.40.50.720">
    <property type="entry name" value="NAD(P)-binding Rossmann-like Domain"/>
    <property type="match status" value="1"/>
</dbReference>
<dbReference type="InterPro" id="IPR002347">
    <property type="entry name" value="SDR_fam"/>
</dbReference>
<dbReference type="Proteomes" id="UP000321230">
    <property type="component" value="Unassembled WGS sequence"/>
</dbReference>
<keyword evidence="3" id="KW-1185">Reference proteome</keyword>
<dbReference type="PANTHER" id="PTHR43943">
    <property type="entry name" value="DEHYDROGENASE/REDUCTASE (SDR FAMILY) MEMBER 4"/>
    <property type="match status" value="1"/>
</dbReference>
<dbReference type="PANTHER" id="PTHR43943:SF2">
    <property type="entry name" value="DEHYDROGENASE_REDUCTASE 4"/>
    <property type="match status" value="1"/>
</dbReference>
<reference evidence="2 3" key="1">
    <citation type="submission" date="2019-07" db="EMBL/GenBank/DDBJ databases">
        <title>Whole genome shotgun sequence of Gluconobacter wancherniae NBRC 103581.</title>
        <authorList>
            <person name="Hosoyama A."/>
            <person name="Uohara A."/>
            <person name="Ohji S."/>
            <person name="Ichikawa N."/>
        </authorList>
    </citation>
    <scope>NUCLEOTIDE SEQUENCE [LARGE SCALE GENOMIC DNA]</scope>
    <source>
        <strain evidence="2 3">NBRC 103581</strain>
    </source>
</reference>
<comment type="similarity">
    <text evidence="1">Belongs to the short-chain dehydrogenases/reductases (SDR) family.</text>
</comment>
<proteinExistence type="inferred from homology"/>
<evidence type="ECO:0000313" key="2">
    <source>
        <dbReference type="EMBL" id="GEK93058.1"/>
    </source>
</evidence>